<feature type="transmembrane region" description="Helical" evidence="7">
    <location>
        <begin position="285"/>
        <end position="310"/>
    </location>
</feature>
<feature type="domain" description="G-protein coupled receptors family 1 profile" evidence="8">
    <location>
        <begin position="69"/>
        <end position="342"/>
    </location>
</feature>
<dbReference type="SMART" id="SM01381">
    <property type="entry name" value="7TM_GPCR_Srsx"/>
    <property type="match status" value="1"/>
</dbReference>
<dbReference type="OrthoDB" id="10033446at2759"/>
<reference evidence="9" key="1">
    <citation type="submission" date="2021-01" db="UniProtKB">
        <authorList>
            <consortium name="EnsemblMetazoa"/>
        </authorList>
    </citation>
    <scope>IDENTIFICATION</scope>
</reference>
<evidence type="ECO:0000256" key="1">
    <source>
        <dbReference type="ARBA" id="ARBA00004370"/>
    </source>
</evidence>
<dbReference type="PROSITE" id="PS50262">
    <property type="entry name" value="G_PROTEIN_RECEP_F1_2"/>
    <property type="match status" value="1"/>
</dbReference>
<evidence type="ECO:0000313" key="10">
    <source>
        <dbReference type="Proteomes" id="UP000594260"/>
    </source>
</evidence>
<evidence type="ECO:0000256" key="6">
    <source>
        <dbReference type="RuleBase" id="RU000688"/>
    </source>
</evidence>
<dbReference type="InterPro" id="IPR017452">
    <property type="entry name" value="GPCR_Rhodpsn_7TM"/>
</dbReference>
<dbReference type="Pfam" id="PF00001">
    <property type="entry name" value="7tm_1"/>
    <property type="match status" value="1"/>
</dbReference>
<evidence type="ECO:0000256" key="7">
    <source>
        <dbReference type="SAM" id="Phobius"/>
    </source>
</evidence>
<dbReference type="CDD" id="cd14978">
    <property type="entry name" value="7tmA_FMRFamide_R-like"/>
    <property type="match status" value="1"/>
</dbReference>
<dbReference type="RefSeq" id="XP_022643510.1">
    <property type="nucleotide sequence ID" value="XM_022787775.1"/>
</dbReference>
<feature type="transmembrane region" description="Helical" evidence="7">
    <location>
        <begin position="52"/>
        <end position="77"/>
    </location>
</feature>
<proteinExistence type="inferred from homology"/>
<accession>A0A7M7IW88</accession>
<dbReference type="GO" id="GO:0004930">
    <property type="term" value="F:G protein-coupled receptor activity"/>
    <property type="evidence" value="ECO:0007669"/>
    <property type="project" value="UniProtKB-KW"/>
</dbReference>
<dbReference type="PRINTS" id="PR00237">
    <property type="entry name" value="GPCRRHODOPSN"/>
</dbReference>
<feature type="transmembrane region" description="Helical" evidence="7">
    <location>
        <begin position="89"/>
        <end position="112"/>
    </location>
</feature>
<dbReference type="EnsemblMetazoa" id="XM_022787775">
    <property type="protein sequence ID" value="XP_022643510"/>
    <property type="gene ID" value="LOC111242867"/>
</dbReference>
<evidence type="ECO:0000256" key="2">
    <source>
        <dbReference type="ARBA" id="ARBA00010663"/>
    </source>
</evidence>
<dbReference type="OMA" id="YIPVAFQ"/>
<dbReference type="AlphaFoldDB" id="A0A7M7IW88"/>
<dbReference type="PANTHER" id="PTHR47760:SF1">
    <property type="entry name" value="G-PROTEIN COUPLED RECEPTORS FAMILY 1 PROFILE DOMAIN-CONTAINING PROTEIN"/>
    <property type="match status" value="1"/>
</dbReference>
<dbReference type="EnsemblMetazoa" id="XM_022787777">
    <property type="protein sequence ID" value="XP_022643512"/>
    <property type="gene ID" value="LOC111242867"/>
</dbReference>
<dbReference type="RefSeq" id="XP_022643511.1">
    <property type="nucleotide sequence ID" value="XM_022787776.1"/>
</dbReference>
<comment type="similarity">
    <text evidence="2 6">Belongs to the G-protein coupled receptor 1 family.</text>
</comment>
<dbReference type="Gene3D" id="1.20.1070.10">
    <property type="entry name" value="Rhodopsin 7-helix transmembrane proteins"/>
    <property type="match status" value="1"/>
</dbReference>
<dbReference type="InterPro" id="IPR000276">
    <property type="entry name" value="GPCR_Rhodpsn"/>
</dbReference>
<dbReference type="FunCoup" id="A0A7M7IW88">
    <property type="interactions" value="20"/>
</dbReference>
<keyword evidence="3 6" id="KW-0812">Transmembrane</keyword>
<dbReference type="RefSeq" id="XP_022643512.1">
    <property type="nucleotide sequence ID" value="XM_022787777.1"/>
</dbReference>
<keyword evidence="6" id="KW-0807">Transducer</keyword>
<sequence>MHCTSLEIAGISGNASDWMNVNRTSLRLDDLDGGLTMDPVDSEFQEVKMVKFVAYSVVFPVIIVLGVIGNVINLIVLTRPSLKGVTFVYLSWLAISDLAVLLMGSVSMLRLAGIHAKDYSTAFFFAHLEMPLVNAFMASSVFLVVAVTIDRYWSVCLPTRYADIHNDRQARVAITMSFVFAFLLYIPVAFQKYPVPFVKMTTNATINRTINPIEFYACEWSEVSTHPAFKVYLFVKEVAVRVGPAIVVVILNTCIIITFRRLQKKRASLLGSSAEGKRLAEEQRLVILLVAIVIMFLICMTPAAILTVIISDHYENHLPFQIFRAIANNMEMLNFASNFYVYCLCSSEIRRTFFELFGGIFARKDEQNSADASLITSKITKISLDATRV</sequence>
<feature type="transmembrane region" description="Helical" evidence="7">
    <location>
        <begin position="132"/>
        <end position="149"/>
    </location>
</feature>
<dbReference type="EnsemblMetazoa" id="XM_022787778">
    <property type="protein sequence ID" value="XP_022643513"/>
    <property type="gene ID" value="LOC111242867"/>
</dbReference>
<organism evidence="9 10">
    <name type="scientific">Varroa destructor</name>
    <name type="common">Honeybee mite</name>
    <dbReference type="NCBI Taxonomy" id="109461"/>
    <lineage>
        <taxon>Eukaryota</taxon>
        <taxon>Metazoa</taxon>
        <taxon>Ecdysozoa</taxon>
        <taxon>Arthropoda</taxon>
        <taxon>Chelicerata</taxon>
        <taxon>Arachnida</taxon>
        <taxon>Acari</taxon>
        <taxon>Parasitiformes</taxon>
        <taxon>Mesostigmata</taxon>
        <taxon>Gamasina</taxon>
        <taxon>Dermanyssoidea</taxon>
        <taxon>Varroidae</taxon>
        <taxon>Varroa</taxon>
    </lineage>
</organism>
<dbReference type="GO" id="GO:0016020">
    <property type="term" value="C:membrane"/>
    <property type="evidence" value="ECO:0007669"/>
    <property type="project" value="UniProtKB-SubCell"/>
</dbReference>
<dbReference type="PANTHER" id="PTHR47760">
    <property type="entry name" value="G-PROTEIN COUPLED RECEPTOR B0563.6-LIKE PROTEIN-RELATED"/>
    <property type="match status" value="1"/>
</dbReference>
<keyword evidence="4 7" id="KW-1133">Transmembrane helix</keyword>
<keyword evidence="6" id="KW-0675">Receptor</keyword>
<feature type="transmembrane region" description="Helical" evidence="7">
    <location>
        <begin position="238"/>
        <end position="259"/>
    </location>
</feature>
<evidence type="ECO:0000313" key="9">
    <source>
        <dbReference type="EnsemblMetazoa" id="XP_022643512"/>
    </source>
</evidence>
<dbReference type="RefSeq" id="XP_022643513.1">
    <property type="nucleotide sequence ID" value="XM_022787778.1"/>
</dbReference>
<dbReference type="PROSITE" id="PS00237">
    <property type="entry name" value="G_PROTEIN_RECEP_F1_1"/>
    <property type="match status" value="1"/>
</dbReference>
<dbReference type="InParanoid" id="A0A7M7IW88"/>
<evidence type="ECO:0000256" key="5">
    <source>
        <dbReference type="ARBA" id="ARBA00023136"/>
    </source>
</evidence>
<dbReference type="SUPFAM" id="SSF81321">
    <property type="entry name" value="Family A G protein-coupled receptor-like"/>
    <property type="match status" value="1"/>
</dbReference>
<dbReference type="GeneID" id="111242867"/>
<protein>
    <recommendedName>
        <fullName evidence="8">G-protein coupled receptors family 1 profile domain-containing protein</fullName>
    </recommendedName>
</protein>
<keyword evidence="5 7" id="KW-0472">Membrane</keyword>
<comment type="subcellular location">
    <subcellularLocation>
        <location evidence="1">Membrane</location>
    </subcellularLocation>
</comment>
<keyword evidence="10" id="KW-1185">Reference proteome</keyword>
<name>A0A7M7IW88_VARDE</name>
<evidence type="ECO:0000256" key="3">
    <source>
        <dbReference type="ARBA" id="ARBA00022692"/>
    </source>
</evidence>
<dbReference type="Proteomes" id="UP000594260">
    <property type="component" value="Unplaced"/>
</dbReference>
<dbReference type="EnsemblMetazoa" id="XM_022787776">
    <property type="protein sequence ID" value="XP_022643511"/>
    <property type="gene ID" value="LOC111242867"/>
</dbReference>
<evidence type="ECO:0000259" key="8">
    <source>
        <dbReference type="PROSITE" id="PS50262"/>
    </source>
</evidence>
<dbReference type="KEGG" id="vde:111242867"/>
<keyword evidence="6" id="KW-0297">G-protein coupled receptor</keyword>
<evidence type="ECO:0000256" key="4">
    <source>
        <dbReference type="ARBA" id="ARBA00022989"/>
    </source>
</evidence>
<dbReference type="InterPro" id="IPR053093">
    <property type="entry name" value="GPCR-like"/>
</dbReference>
<feature type="transmembrane region" description="Helical" evidence="7">
    <location>
        <begin position="170"/>
        <end position="190"/>
    </location>
</feature>